<dbReference type="AlphaFoldDB" id="A0A2W4QMW0"/>
<dbReference type="GO" id="GO:0016020">
    <property type="term" value="C:membrane"/>
    <property type="evidence" value="ECO:0007669"/>
    <property type="project" value="InterPro"/>
</dbReference>
<feature type="transmembrane region" description="Helical" evidence="7">
    <location>
        <begin position="111"/>
        <end position="135"/>
    </location>
</feature>
<sequence length="675" mass="72724">MLLPIIVFTGSAALIVGMKSLARAKPNLAQMLAKPRPSAGEIAKAEELNCQTNLKWSVVVLGTVLTIRYLTPLPLALAITPLIAFLQWPWIKAAWFDLTERHTLKANGLTTIVLTGSWITGFYIGSAFALFAFLLSRKINLLSYRLSRQKLSHLFGQQPQTIWLLVDGAEVETPFHEVQAGDIVVAYAGESIPVDGTIIAGNASVDQHCLTGEAKSVEKSPGDRVFANTLVLHGWLHLRVDRLGKQTVAMQLTEIIGHATHYHLSTERRGQKLAGDCVMPIAVLGIAILPLLGADSALAALLARPGMDMNCTAPLALENFIYLCAEHGILVKDIRALELMHTVDTVVFDMTGSLTQEQPEVISVHTCGNLKNWQVLAHAAAAGQLQSHPIAKAIVEEAKQCRLKLPDTVNIHCDDGFGIQVRLGGKRVGIGSLLFVGDGWLTLPPKLEEVQTQCAELGHSLVFVTVDDALVGALELRPALRPEALEVVAGLKRHNIKLAIFSDDRVGATRQIAQRLGIEECFAGMLPEDKAHQLERLQHEGHSVCFLGNSVNDAIALQSANVSVSLQGFTNATQETAQVVLMGQNLTQLPLFIDLSHRLDSNLDTSFKMSVAAGGGIIGSVLLFHSGIAAMAALNLLAGIAITGNTMLPLRNTMKSYTGLLSSVAQPKMPNKRCG</sequence>
<dbReference type="Gene3D" id="2.70.150.10">
    <property type="entry name" value="Calcium-transporting ATPase, cytoplasmic transduction domain A"/>
    <property type="match status" value="1"/>
</dbReference>
<dbReference type="InterPro" id="IPR001757">
    <property type="entry name" value="P_typ_ATPase"/>
</dbReference>
<proteinExistence type="predicted"/>
<dbReference type="PANTHER" id="PTHR43520:SF8">
    <property type="entry name" value="P-TYPE CU(+) TRANSPORTER"/>
    <property type="match status" value="1"/>
</dbReference>
<keyword evidence="3" id="KW-0479">Metal-binding</keyword>
<keyword evidence="6 7" id="KW-0472">Membrane</keyword>
<evidence type="ECO:0000259" key="8">
    <source>
        <dbReference type="Pfam" id="PF00122"/>
    </source>
</evidence>
<dbReference type="PANTHER" id="PTHR43520">
    <property type="entry name" value="ATP7, ISOFORM B"/>
    <property type="match status" value="1"/>
</dbReference>
<evidence type="ECO:0000256" key="4">
    <source>
        <dbReference type="ARBA" id="ARBA00022967"/>
    </source>
</evidence>
<organism evidence="9 10">
    <name type="scientific">Candidatus Methylumidiphilus alinenensis</name>
    <dbReference type="NCBI Taxonomy" id="2202197"/>
    <lineage>
        <taxon>Bacteria</taxon>
        <taxon>Pseudomonadati</taxon>
        <taxon>Pseudomonadota</taxon>
        <taxon>Gammaproteobacteria</taxon>
        <taxon>Methylococcales</taxon>
        <taxon>Candidatus Methylumidiphilus</taxon>
    </lineage>
</organism>
<accession>A0A2W4QMW0</accession>
<dbReference type="Proteomes" id="UP000249396">
    <property type="component" value="Unassembled WGS sequence"/>
</dbReference>
<keyword evidence="4" id="KW-1278">Translocase</keyword>
<dbReference type="EMBL" id="QJPH01000456">
    <property type="protein sequence ID" value="PZN73475.1"/>
    <property type="molecule type" value="Genomic_DNA"/>
</dbReference>
<dbReference type="SUPFAM" id="SSF81653">
    <property type="entry name" value="Calcium ATPase, transduction domain A"/>
    <property type="match status" value="1"/>
</dbReference>
<keyword evidence="2 7" id="KW-0812">Transmembrane</keyword>
<dbReference type="NCBIfam" id="TIGR01494">
    <property type="entry name" value="ATPase_P-type"/>
    <property type="match status" value="1"/>
</dbReference>
<dbReference type="GO" id="GO:0043682">
    <property type="term" value="F:P-type divalent copper transporter activity"/>
    <property type="evidence" value="ECO:0007669"/>
    <property type="project" value="TreeGrafter"/>
</dbReference>
<reference evidence="9 10" key="1">
    <citation type="journal article" date="2018" name="Aquat. Microb. Ecol.">
        <title>Gammaproteobacterial methanotrophs dominate.</title>
        <authorList>
            <person name="Rissanen A.J."/>
            <person name="Saarenheimo J."/>
            <person name="Tiirola M."/>
            <person name="Peura S."/>
            <person name="Aalto S.L."/>
            <person name="Karvinen A."/>
            <person name="Nykanen H."/>
        </authorList>
    </citation>
    <scope>NUCLEOTIDE SEQUENCE [LARGE SCALE GENOMIC DNA]</scope>
    <source>
        <strain evidence="9">AMbin10</strain>
    </source>
</reference>
<dbReference type="GO" id="GO:0016887">
    <property type="term" value="F:ATP hydrolysis activity"/>
    <property type="evidence" value="ECO:0007669"/>
    <property type="project" value="InterPro"/>
</dbReference>
<evidence type="ECO:0000313" key="9">
    <source>
        <dbReference type="EMBL" id="PZN73475.1"/>
    </source>
</evidence>
<comment type="caution">
    <text evidence="9">The sequence shown here is derived from an EMBL/GenBank/DDBJ whole genome shotgun (WGS) entry which is preliminary data.</text>
</comment>
<evidence type="ECO:0000256" key="2">
    <source>
        <dbReference type="ARBA" id="ARBA00022692"/>
    </source>
</evidence>
<dbReference type="Pfam" id="PF00122">
    <property type="entry name" value="E1-E2_ATPase"/>
    <property type="match status" value="1"/>
</dbReference>
<keyword evidence="5 7" id="KW-1133">Transmembrane helix</keyword>
<dbReference type="GO" id="GO:0055070">
    <property type="term" value="P:copper ion homeostasis"/>
    <property type="evidence" value="ECO:0007669"/>
    <property type="project" value="TreeGrafter"/>
</dbReference>
<dbReference type="InterPro" id="IPR036412">
    <property type="entry name" value="HAD-like_sf"/>
</dbReference>
<dbReference type="GO" id="GO:0005507">
    <property type="term" value="F:copper ion binding"/>
    <property type="evidence" value="ECO:0007669"/>
    <property type="project" value="TreeGrafter"/>
</dbReference>
<feature type="transmembrane region" description="Helical" evidence="7">
    <location>
        <begin position="277"/>
        <end position="302"/>
    </location>
</feature>
<gene>
    <name evidence="9" type="ORF">DM484_22555</name>
</gene>
<evidence type="ECO:0000313" key="10">
    <source>
        <dbReference type="Proteomes" id="UP000249396"/>
    </source>
</evidence>
<protein>
    <recommendedName>
        <fullName evidence="8">P-type ATPase A domain-containing protein</fullName>
    </recommendedName>
</protein>
<dbReference type="InterPro" id="IPR023299">
    <property type="entry name" value="ATPase_P-typ_cyto_dom_N"/>
</dbReference>
<evidence type="ECO:0000256" key="1">
    <source>
        <dbReference type="ARBA" id="ARBA00004127"/>
    </source>
</evidence>
<dbReference type="SUPFAM" id="SSF56784">
    <property type="entry name" value="HAD-like"/>
    <property type="match status" value="1"/>
</dbReference>
<dbReference type="InterPro" id="IPR059000">
    <property type="entry name" value="ATPase_P-type_domA"/>
</dbReference>
<dbReference type="Gene3D" id="3.40.50.1000">
    <property type="entry name" value="HAD superfamily/HAD-like"/>
    <property type="match status" value="1"/>
</dbReference>
<dbReference type="InterPro" id="IPR023214">
    <property type="entry name" value="HAD_sf"/>
</dbReference>
<dbReference type="InterPro" id="IPR008250">
    <property type="entry name" value="ATPase_P-typ_transduc_dom_A_sf"/>
</dbReference>
<dbReference type="Pfam" id="PF00702">
    <property type="entry name" value="Hydrolase"/>
    <property type="match status" value="1"/>
</dbReference>
<dbReference type="GO" id="GO:0005524">
    <property type="term" value="F:ATP binding"/>
    <property type="evidence" value="ECO:0007669"/>
    <property type="project" value="InterPro"/>
</dbReference>
<name>A0A2W4QMW0_9GAMM</name>
<feature type="transmembrane region" description="Helical" evidence="7">
    <location>
        <begin position="75"/>
        <end position="91"/>
    </location>
</feature>
<comment type="subcellular location">
    <subcellularLocation>
        <location evidence="1">Endomembrane system</location>
        <topology evidence="1">Multi-pass membrane protein</topology>
    </subcellularLocation>
</comment>
<dbReference type="PRINTS" id="PR00119">
    <property type="entry name" value="CATATPASE"/>
</dbReference>
<evidence type="ECO:0000256" key="3">
    <source>
        <dbReference type="ARBA" id="ARBA00022723"/>
    </source>
</evidence>
<evidence type="ECO:0000256" key="6">
    <source>
        <dbReference type="ARBA" id="ARBA00023136"/>
    </source>
</evidence>
<dbReference type="GO" id="GO:0012505">
    <property type="term" value="C:endomembrane system"/>
    <property type="evidence" value="ECO:0007669"/>
    <property type="project" value="UniProtKB-SubCell"/>
</dbReference>
<evidence type="ECO:0000256" key="7">
    <source>
        <dbReference type="SAM" id="Phobius"/>
    </source>
</evidence>
<dbReference type="Gene3D" id="3.40.1110.10">
    <property type="entry name" value="Calcium-transporting ATPase, cytoplasmic domain N"/>
    <property type="match status" value="1"/>
</dbReference>
<feature type="domain" description="P-type ATPase A" evidence="8">
    <location>
        <begin position="158"/>
        <end position="254"/>
    </location>
</feature>
<feature type="transmembrane region" description="Helical" evidence="7">
    <location>
        <begin position="617"/>
        <end position="642"/>
    </location>
</feature>
<evidence type="ECO:0000256" key="5">
    <source>
        <dbReference type="ARBA" id="ARBA00022989"/>
    </source>
</evidence>